<feature type="compositionally biased region" description="Basic and acidic residues" evidence="1">
    <location>
        <begin position="462"/>
        <end position="479"/>
    </location>
</feature>
<evidence type="ECO:0000313" key="4">
    <source>
        <dbReference type="Proteomes" id="UP000011115"/>
    </source>
</evidence>
<dbReference type="InterPro" id="IPR040256">
    <property type="entry name" value="At4g02000-like"/>
</dbReference>
<keyword evidence="4" id="KW-1185">Reference proteome</keyword>
<dbReference type="HOGENOM" id="CLU_403040_0_0_1"/>
<dbReference type="STRING" id="4113.M1D8B0"/>
<dbReference type="Gramene" id="PGSC0003DMT400084896">
    <property type="protein sequence ID" value="PGSC0003DMT400084896"/>
    <property type="gene ID" value="PGSC0003DMG400034467"/>
</dbReference>
<organism evidence="3 4">
    <name type="scientific">Solanum tuberosum</name>
    <name type="common">Potato</name>
    <dbReference type="NCBI Taxonomy" id="4113"/>
    <lineage>
        <taxon>Eukaryota</taxon>
        <taxon>Viridiplantae</taxon>
        <taxon>Streptophyta</taxon>
        <taxon>Embryophyta</taxon>
        <taxon>Tracheophyta</taxon>
        <taxon>Spermatophyta</taxon>
        <taxon>Magnoliopsida</taxon>
        <taxon>eudicotyledons</taxon>
        <taxon>Gunneridae</taxon>
        <taxon>Pentapetalae</taxon>
        <taxon>asterids</taxon>
        <taxon>lamiids</taxon>
        <taxon>Solanales</taxon>
        <taxon>Solanaceae</taxon>
        <taxon>Solanoideae</taxon>
        <taxon>Solaneae</taxon>
        <taxon>Solanum</taxon>
    </lineage>
</organism>
<evidence type="ECO:0000313" key="3">
    <source>
        <dbReference type="EnsemblPlants" id="PGSC0003DMT400084896"/>
    </source>
</evidence>
<feature type="compositionally biased region" description="Basic and acidic residues" evidence="1">
    <location>
        <begin position="655"/>
        <end position="665"/>
    </location>
</feature>
<reference evidence="4" key="1">
    <citation type="journal article" date="2011" name="Nature">
        <title>Genome sequence and analysis of the tuber crop potato.</title>
        <authorList>
            <consortium name="The Potato Genome Sequencing Consortium"/>
        </authorList>
    </citation>
    <scope>NUCLEOTIDE SEQUENCE [LARGE SCALE GENOMIC DNA]</scope>
    <source>
        <strain evidence="4">cv. DM1-3 516 R44</strain>
    </source>
</reference>
<dbReference type="Proteomes" id="UP000011115">
    <property type="component" value="Unassembled WGS sequence"/>
</dbReference>
<feature type="region of interest" description="Disordered" evidence="1">
    <location>
        <begin position="610"/>
        <end position="683"/>
    </location>
</feature>
<dbReference type="InterPro" id="IPR025558">
    <property type="entry name" value="DUF4283"/>
</dbReference>
<dbReference type="InParanoid" id="M1D8B0"/>
<dbReference type="PANTHER" id="PTHR31286:SF79">
    <property type="entry name" value="N-6 ADENINE-SPECIFIC DNA METHYLASE"/>
    <property type="match status" value="1"/>
</dbReference>
<accession>M1D8B0</accession>
<dbReference type="EnsemblPlants" id="PGSC0003DMT400084896">
    <property type="protein sequence ID" value="PGSC0003DMT400084896"/>
    <property type="gene ID" value="PGSC0003DMG400034467"/>
</dbReference>
<evidence type="ECO:0000259" key="2">
    <source>
        <dbReference type="Pfam" id="PF14111"/>
    </source>
</evidence>
<name>M1D8B0_SOLTU</name>
<dbReference type="PANTHER" id="PTHR31286">
    <property type="entry name" value="GLYCINE-RICH CELL WALL STRUCTURAL PROTEIN 1.8-LIKE"/>
    <property type="match status" value="1"/>
</dbReference>
<dbReference type="AlphaFoldDB" id="M1D8B0"/>
<protein>
    <submittedName>
        <fullName evidence="3">DNA/RNA binding protein</fullName>
    </submittedName>
</protein>
<feature type="region of interest" description="Disordered" evidence="1">
    <location>
        <begin position="460"/>
        <end position="509"/>
    </location>
</feature>
<feature type="compositionally biased region" description="Basic and acidic residues" evidence="1">
    <location>
        <begin position="610"/>
        <end position="622"/>
    </location>
</feature>
<dbReference type="Pfam" id="PF14111">
    <property type="entry name" value="DUF4283"/>
    <property type="match status" value="1"/>
</dbReference>
<feature type="domain" description="DUF4283" evidence="2">
    <location>
        <begin position="114"/>
        <end position="201"/>
    </location>
</feature>
<reference evidence="3" key="2">
    <citation type="submission" date="2015-06" db="UniProtKB">
        <authorList>
            <consortium name="EnsemblPlants"/>
        </authorList>
    </citation>
    <scope>IDENTIFICATION</scope>
    <source>
        <strain evidence="3">DM1-3 516 R44</strain>
    </source>
</reference>
<sequence>MACMATDQPISKADQVSLLNVDLFPPLIHTKTPHLNAKAPVVPCLPGERIGWTNENICKEFGTDNFANILKAPNPILVPKSTVAPIPLKKVEYHNGTPRVSWIEDEVNRMNVIELLQFAIVGKFSNGWPELEDLRNAIPRQCDIKGECKIGLLRNRHVLIRCERQEDFINIMSKSVYYIQAKDGYSYPMRPLIYDAKFRVDEETTQAMAWVSFPDLKPTFFVKESIFSLASAIGTPIHLDMATINKTRPSCARVKVQVDLLFDFPKFVEVEVRNDDTKESRVEKVKIQYDMLPKYCKHCKVQGHEEEECRVLHPELRKNNNKEIIITDAEEMQKGKQQSECIMENQRRKGVRKTWNPTNRRFTKEANEVLNDKAVTPVKGINSNNIFATLIDIEEGESDAQKLDKHKKKLPVEQDMAPGSIAKIAIESNAHNKTNKHITSTKDWITHAFANYKGKWSTQKNINERRESTEESGKGELKFLEPISCNVDPAKQDNEISTGESKQNEDIDGYKKDVADTQEENNINVTHGEDEQGKEITLWKESSEAIPLQIANDDIGEDRFLHIHVESQQDLTNRDIGRAMVNPAVTSAKSQPMEQLHALISHQDLNEYAERQDSNSHDNLVEDKEEEEFGSSEVQPCKEDELSPLTINKSRKGKSKNDKGDKGEISSKPTRVQAQRVAKSVSK</sequence>
<proteinExistence type="predicted"/>
<evidence type="ECO:0000256" key="1">
    <source>
        <dbReference type="SAM" id="MobiDB-lite"/>
    </source>
</evidence>
<dbReference type="PaxDb" id="4113-PGSC0003DMT400084896"/>
<dbReference type="eggNOG" id="KOG1075">
    <property type="taxonomic scope" value="Eukaryota"/>
</dbReference>